<name>A0ABQ5JL77_9LACO</name>
<dbReference type="PANTHER" id="PTHR43279:SF1">
    <property type="entry name" value="CATECHOL-2,3-DIOXYGENASE"/>
    <property type="match status" value="1"/>
</dbReference>
<comment type="caution">
    <text evidence="3">The sequence shown here is derived from an EMBL/GenBank/DDBJ whole genome shotgun (WGS) entry which is preliminary data.</text>
</comment>
<keyword evidence="1" id="KW-0479">Metal-binding</keyword>
<feature type="domain" description="VOC" evidence="2">
    <location>
        <begin position="173"/>
        <end position="292"/>
    </location>
</feature>
<dbReference type="EMBL" id="BQXH01000010">
    <property type="protein sequence ID" value="GKS81585.1"/>
    <property type="molecule type" value="Genomic_DNA"/>
</dbReference>
<evidence type="ECO:0000313" key="3">
    <source>
        <dbReference type="EMBL" id="GKS81585.1"/>
    </source>
</evidence>
<dbReference type="CDD" id="cd07255">
    <property type="entry name" value="VOC_BsCatE_like_N"/>
    <property type="match status" value="1"/>
</dbReference>
<dbReference type="InterPro" id="IPR018146">
    <property type="entry name" value="Glyoxalase_1_CS"/>
</dbReference>
<gene>
    <name evidence="3" type="ORF">LPAF129_12710</name>
</gene>
<keyword evidence="4" id="KW-1185">Reference proteome</keyword>
<dbReference type="RefSeq" id="WP_244055322.1">
    <property type="nucleotide sequence ID" value="NZ_BQXH01000010.1"/>
</dbReference>
<feature type="domain" description="VOC" evidence="2">
    <location>
        <begin position="16"/>
        <end position="131"/>
    </location>
</feature>
<dbReference type="Proteomes" id="UP001055149">
    <property type="component" value="Unassembled WGS sequence"/>
</dbReference>
<evidence type="ECO:0000259" key="2">
    <source>
        <dbReference type="PROSITE" id="PS51819"/>
    </source>
</evidence>
<dbReference type="PANTHER" id="PTHR43279">
    <property type="entry name" value="CATECHOL-2,3-DIOXYGENASE"/>
    <property type="match status" value="1"/>
</dbReference>
<protein>
    <submittedName>
        <fullName evidence="3">Glyoxalase</fullName>
    </submittedName>
</protein>
<sequence length="292" mass="32263">MANAIIPEFQLNEKTHPGNVALKVMNLDYMVAFYTQIIGLKLLANDGQTATLGAGNTPLLYLLKTDAHRPSQQKTGLYHTAFLLPSRKDLGNALIHYVASNAPMSGAADHIYSEALYLTDPEGNGIEVYHDKPRSEWTINEDGEIPSDTLEMDVEGVLKAADQKWNGFPDDSMVGHIHLSVSNVDTTTDFYTQVLGLSLKFNFGDAARFLATGGYHHHIGANTWMSKDAPTLADDEIGLKYYSFYVPAQAELDRIAAHMTDKQLSFKRTNNGEIWFTDPSGITGHFELQPQA</sequence>
<dbReference type="Gene3D" id="3.10.180.10">
    <property type="entry name" value="2,3-Dihydroxybiphenyl 1,2-Dioxygenase, domain 1"/>
    <property type="match status" value="2"/>
</dbReference>
<dbReference type="CDD" id="cd16359">
    <property type="entry name" value="VOC_BsCatE_like_C"/>
    <property type="match status" value="1"/>
</dbReference>
<evidence type="ECO:0000256" key="1">
    <source>
        <dbReference type="ARBA" id="ARBA00022723"/>
    </source>
</evidence>
<dbReference type="PROSITE" id="PS00934">
    <property type="entry name" value="GLYOXALASE_I_1"/>
    <property type="match status" value="1"/>
</dbReference>
<organism evidence="3 4">
    <name type="scientific">Ligilactobacillus pabuli</name>
    <dbReference type="NCBI Taxonomy" id="2886039"/>
    <lineage>
        <taxon>Bacteria</taxon>
        <taxon>Bacillati</taxon>
        <taxon>Bacillota</taxon>
        <taxon>Bacilli</taxon>
        <taxon>Lactobacillales</taxon>
        <taxon>Lactobacillaceae</taxon>
        <taxon>Ligilactobacillus</taxon>
    </lineage>
</organism>
<reference evidence="3" key="1">
    <citation type="journal article" date="2022" name="Int. J. Syst. Evol. Microbiol.">
        <title>A novel species of lactic acid bacteria, Ligilactobacillus pabuli sp. nov., isolated from alfalfa silage.</title>
        <authorList>
            <person name="Tohno M."/>
            <person name="Tanizawa Y."/>
            <person name="Sawada H."/>
            <person name="Sakamoto M."/>
            <person name="Ohkuma M."/>
            <person name="Kobayashi H."/>
        </authorList>
    </citation>
    <scope>NUCLEOTIDE SEQUENCE</scope>
    <source>
        <strain evidence="3">AF129</strain>
    </source>
</reference>
<dbReference type="InterPro" id="IPR004360">
    <property type="entry name" value="Glyas_Fos-R_dOase_dom"/>
</dbReference>
<dbReference type="SUPFAM" id="SSF54593">
    <property type="entry name" value="Glyoxalase/Bleomycin resistance protein/Dihydroxybiphenyl dioxygenase"/>
    <property type="match status" value="2"/>
</dbReference>
<accession>A0ABQ5JL77</accession>
<dbReference type="Pfam" id="PF00903">
    <property type="entry name" value="Glyoxalase"/>
    <property type="match status" value="2"/>
</dbReference>
<proteinExistence type="predicted"/>
<dbReference type="InterPro" id="IPR029068">
    <property type="entry name" value="Glyas_Bleomycin-R_OHBP_Dase"/>
</dbReference>
<dbReference type="PROSITE" id="PS51819">
    <property type="entry name" value="VOC"/>
    <property type="match status" value="2"/>
</dbReference>
<dbReference type="InterPro" id="IPR037523">
    <property type="entry name" value="VOC_core"/>
</dbReference>
<evidence type="ECO:0000313" key="4">
    <source>
        <dbReference type="Proteomes" id="UP001055149"/>
    </source>
</evidence>